<dbReference type="PROSITE" id="PS51504">
    <property type="entry name" value="H15"/>
    <property type="match status" value="1"/>
</dbReference>
<dbReference type="PRINTS" id="PR00624">
    <property type="entry name" value="HISTONEH5"/>
</dbReference>
<dbReference type="InterPro" id="IPR005819">
    <property type="entry name" value="H1/H5"/>
</dbReference>
<feature type="region of interest" description="Disordered" evidence="7">
    <location>
        <begin position="101"/>
        <end position="249"/>
    </location>
</feature>
<evidence type="ECO:0000259" key="8">
    <source>
        <dbReference type="PROSITE" id="PS51504"/>
    </source>
</evidence>
<feature type="compositionally biased region" description="Basic and acidic residues" evidence="7">
    <location>
        <begin position="128"/>
        <end position="137"/>
    </location>
</feature>
<dbReference type="Pfam" id="PF00538">
    <property type="entry name" value="Linker_histone"/>
    <property type="match status" value="1"/>
</dbReference>
<dbReference type="InterPro" id="IPR036390">
    <property type="entry name" value="WH_DNA-bd_sf"/>
</dbReference>
<dbReference type="InterPro" id="IPR036388">
    <property type="entry name" value="WH-like_DNA-bd_sf"/>
</dbReference>
<evidence type="ECO:0000256" key="3">
    <source>
        <dbReference type="ARBA" id="ARBA00022454"/>
    </source>
</evidence>
<dbReference type="GO" id="GO:0006334">
    <property type="term" value="P:nucleosome assembly"/>
    <property type="evidence" value="ECO:0007669"/>
    <property type="project" value="InterPro"/>
</dbReference>
<accession>A0AA36GEX9</accession>
<feature type="compositionally biased region" description="Basic residues" evidence="7">
    <location>
        <begin position="186"/>
        <end position="249"/>
    </location>
</feature>
<gene>
    <name evidence="9" type="ORF">CYNAS_LOCUS1762</name>
</gene>
<organism evidence="9 10">
    <name type="scientific">Cylicocyclus nassatus</name>
    <name type="common">Nematode worm</name>
    <dbReference type="NCBI Taxonomy" id="53992"/>
    <lineage>
        <taxon>Eukaryota</taxon>
        <taxon>Metazoa</taxon>
        <taxon>Ecdysozoa</taxon>
        <taxon>Nematoda</taxon>
        <taxon>Chromadorea</taxon>
        <taxon>Rhabditida</taxon>
        <taxon>Rhabditina</taxon>
        <taxon>Rhabditomorpha</taxon>
        <taxon>Strongyloidea</taxon>
        <taxon>Strongylidae</taxon>
        <taxon>Cylicocyclus</taxon>
    </lineage>
</organism>
<comment type="caution">
    <text evidence="9">The sequence shown here is derived from an EMBL/GenBank/DDBJ whole genome shotgun (WGS) entry which is preliminary data.</text>
</comment>
<evidence type="ECO:0000256" key="7">
    <source>
        <dbReference type="SAM" id="MobiDB-lite"/>
    </source>
</evidence>
<dbReference type="GO" id="GO:0005634">
    <property type="term" value="C:nucleus"/>
    <property type="evidence" value="ECO:0007669"/>
    <property type="project" value="UniProtKB-SubCell"/>
</dbReference>
<evidence type="ECO:0000313" key="9">
    <source>
        <dbReference type="EMBL" id="CAJ0589779.1"/>
    </source>
</evidence>
<keyword evidence="4 6" id="KW-0238">DNA-binding</keyword>
<dbReference type="CDD" id="cd00073">
    <property type="entry name" value="H15"/>
    <property type="match status" value="1"/>
</dbReference>
<dbReference type="SUPFAM" id="SSF46785">
    <property type="entry name" value="Winged helix' DNA-binding domain"/>
    <property type="match status" value="1"/>
</dbReference>
<feature type="compositionally biased region" description="Low complexity" evidence="7">
    <location>
        <begin position="158"/>
        <end position="185"/>
    </location>
</feature>
<feature type="domain" description="H15" evidence="8">
    <location>
        <begin position="48"/>
        <end position="124"/>
    </location>
</feature>
<sequence>MLRILDSAMKDVEDILERSVSPSPPESIKLTEKKKRILDRKNPVSAPHHPTYLTMIKGAVLALNESKGASKPAILKYLAQHYPLGENLPKINSHVKSALKKGTKGGDIEQIKGSGASGTFKMASSAKIAKESKESGRIRKRKASSAKSPVEKKKKTAPKSPAKATESTSKTAELKPAPKTAAKPKTASKKPTAKKGAKKTKAPKKATATRKTAATKKTAKKPVGRPRVQKKRGPTKSKAPRAKKASAEK</sequence>
<dbReference type="InterPro" id="IPR005818">
    <property type="entry name" value="Histone_H1/H5_H15"/>
</dbReference>
<dbReference type="Gene3D" id="1.10.10.10">
    <property type="entry name" value="Winged helix-like DNA-binding domain superfamily/Winged helix DNA-binding domain"/>
    <property type="match status" value="1"/>
</dbReference>
<evidence type="ECO:0000256" key="1">
    <source>
        <dbReference type="ARBA" id="ARBA00004123"/>
    </source>
</evidence>
<evidence type="ECO:0000256" key="4">
    <source>
        <dbReference type="ARBA" id="ARBA00023125"/>
    </source>
</evidence>
<keyword evidence="5 6" id="KW-0539">Nucleus</keyword>
<comment type="similarity">
    <text evidence="6">Belongs to the histone H1/H5 family.</text>
</comment>
<reference evidence="9" key="1">
    <citation type="submission" date="2023-07" db="EMBL/GenBank/DDBJ databases">
        <authorList>
            <consortium name="CYATHOMIX"/>
        </authorList>
    </citation>
    <scope>NUCLEOTIDE SEQUENCE</scope>
    <source>
        <strain evidence="9">N/A</strain>
    </source>
</reference>
<evidence type="ECO:0000256" key="6">
    <source>
        <dbReference type="RuleBase" id="RU003894"/>
    </source>
</evidence>
<evidence type="ECO:0000256" key="5">
    <source>
        <dbReference type="ARBA" id="ARBA00023242"/>
    </source>
</evidence>
<dbReference type="SMART" id="SM00526">
    <property type="entry name" value="H15"/>
    <property type="match status" value="1"/>
</dbReference>
<keyword evidence="3 6" id="KW-0158">Chromosome</keyword>
<name>A0AA36GEX9_CYLNA</name>
<comment type="subcellular location">
    <subcellularLocation>
        <location evidence="2">Chromosome</location>
    </subcellularLocation>
    <subcellularLocation>
        <location evidence="1 6">Nucleus</location>
    </subcellularLocation>
</comment>
<dbReference type="FunFam" id="1.10.10.10:FF:000140">
    <property type="entry name" value="Histone H1.0"/>
    <property type="match status" value="1"/>
</dbReference>
<dbReference type="Proteomes" id="UP001176961">
    <property type="component" value="Unassembled WGS sequence"/>
</dbReference>
<evidence type="ECO:0000313" key="10">
    <source>
        <dbReference type="Proteomes" id="UP001176961"/>
    </source>
</evidence>
<proteinExistence type="inferred from homology"/>
<dbReference type="EMBL" id="CATQJL010000001">
    <property type="protein sequence ID" value="CAJ0589779.1"/>
    <property type="molecule type" value="Genomic_DNA"/>
</dbReference>
<evidence type="ECO:0000256" key="2">
    <source>
        <dbReference type="ARBA" id="ARBA00004286"/>
    </source>
</evidence>
<dbReference type="GO" id="GO:0003677">
    <property type="term" value="F:DNA binding"/>
    <property type="evidence" value="ECO:0007669"/>
    <property type="project" value="UniProtKB-KW"/>
</dbReference>
<protein>
    <recommendedName>
        <fullName evidence="8">H15 domain-containing protein</fullName>
    </recommendedName>
</protein>
<keyword evidence="10" id="KW-1185">Reference proteome</keyword>
<dbReference type="AlphaFoldDB" id="A0AA36GEX9"/>
<dbReference type="GO" id="GO:0000786">
    <property type="term" value="C:nucleosome"/>
    <property type="evidence" value="ECO:0007669"/>
    <property type="project" value="InterPro"/>
</dbReference>
<dbReference type="GO" id="GO:0030527">
    <property type="term" value="F:structural constituent of chromatin"/>
    <property type="evidence" value="ECO:0007669"/>
    <property type="project" value="InterPro"/>
</dbReference>